<name>A0A317EW73_9SPHI</name>
<dbReference type="OrthoDB" id="1121837at2"/>
<dbReference type="InterPro" id="IPR025563">
    <property type="entry name" value="DUF4286"/>
</dbReference>
<gene>
    <name evidence="1" type="ORF">DF947_15750</name>
</gene>
<keyword evidence="2" id="KW-1185">Reference proteome</keyword>
<reference evidence="2" key="1">
    <citation type="submission" date="2018-05" db="EMBL/GenBank/DDBJ databases">
        <title>Pedobacter paludis sp. nov., isolated from wetland soil.</title>
        <authorList>
            <person name="Zhang Y."/>
        </authorList>
    </citation>
    <scope>NUCLEOTIDE SEQUENCE [LARGE SCALE GENOMIC DNA]</scope>
    <source>
        <strain evidence="2">R-8</strain>
    </source>
</reference>
<evidence type="ECO:0000313" key="1">
    <source>
        <dbReference type="EMBL" id="PWS31044.1"/>
    </source>
</evidence>
<dbReference type="Proteomes" id="UP000245391">
    <property type="component" value="Unassembled WGS sequence"/>
</dbReference>
<sequence>MLLYNVTLILDDSAAEEWLQWMQEIHIPEVMATGMFVSNRLLKVIDSPNEGVTYCAQYVAENLENYNQYQEVYAPALQEDLNEKFKNRFVAYRTLMEFVG</sequence>
<dbReference type="EMBL" id="QGNY01000005">
    <property type="protein sequence ID" value="PWS31044.1"/>
    <property type="molecule type" value="Genomic_DNA"/>
</dbReference>
<organism evidence="1 2">
    <name type="scientific">Pedobacter paludis</name>
    <dbReference type="NCBI Taxonomy" id="2203212"/>
    <lineage>
        <taxon>Bacteria</taxon>
        <taxon>Pseudomonadati</taxon>
        <taxon>Bacteroidota</taxon>
        <taxon>Sphingobacteriia</taxon>
        <taxon>Sphingobacteriales</taxon>
        <taxon>Sphingobacteriaceae</taxon>
        <taxon>Pedobacter</taxon>
    </lineage>
</organism>
<comment type="caution">
    <text evidence="1">The sequence shown here is derived from an EMBL/GenBank/DDBJ whole genome shotgun (WGS) entry which is preliminary data.</text>
</comment>
<evidence type="ECO:0000313" key="2">
    <source>
        <dbReference type="Proteomes" id="UP000245391"/>
    </source>
</evidence>
<protein>
    <submittedName>
        <fullName evidence="1">DUF4286 domain-containing protein</fullName>
    </submittedName>
</protein>
<dbReference type="Pfam" id="PF14114">
    <property type="entry name" value="DUF4286"/>
    <property type="match status" value="1"/>
</dbReference>
<dbReference type="RefSeq" id="WP_109930991.1">
    <property type="nucleotide sequence ID" value="NZ_QGNY01000005.1"/>
</dbReference>
<dbReference type="AlphaFoldDB" id="A0A317EW73"/>
<accession>A0A317EW73</accession>
<proteinExistence type="predicted"/>